<name>A0A126V4E6_9RHOB</name>
<organism evidence="1 2">
    <name type="scientific">Falsihalocynthiibacter arcticus</name>
    <dbReference type="NCBI Taxonomy" id="1579316"/>
    <lineage>
        <taxon>Bacteria</taxon>
        <taxon>Pseudomonadati</taxon>
        <taxon>Pseudomonadota</taxon>
        <taxon>Alphaproteobacteria</taxon>
        <taxon>Rhodobacterales</taxon>
        <taxon>Roseobacteraceae</taxon>
        <taxon>Falsihalocynthiibacter</taxon>
    </lineage>
</organism>
<sequence length="109" mass="12671">MLNLHPSADRLATIRSRISALKEEEARLRITFLEKGDYGLHPGLTCNVIVEREEAHEFDPSRLPIEVRLDPRYWTTRFRTQINIQEKSSSCEWQNDDVIDLVEQGGVFC</sequence>
<proteinExistence type="predicted"/>
<reference evidence="1 2" key="1">
    <citation type="submission" date="2016-02" db="EMBL/GenBank/DDBJ databases">
        <title>Complete genome sequence of Halocynthiibacter arcticus PAMC 20958t from arctic marine sediment.</title>
        <authorList>
            <person name="Lee Y.M."/>
            <person name="Baek K."/>
            <person name="Lee H.K."/>
            <person name="Shin S.C."/>
        </authorList>
    </citation>
    <scope>NUCLEOTIDE SEQUENCE [LARGE SCALE GENOMIC DNA]</scope>
    <source>
        <strain evidence="1">PAMC 20958</strain>
    </source>
</reference>
<accession>A0A126V4E6</accession>
<protein>
    <submittedName>
        <fullName evidence="1">Uncharacterized protein</fullName>
    </submittedName>
</protein>
<dbReference type="OrthoDB" id="7859852at2"/>
<dbReference type="RefSeq" id="WP_039000496.1">
    <property type="nucleotide sequence ID" value="NZ_CP014327.1"/>
</dbReference>
<evidence type="ECO:0000313" key="1">
    <source>
        <dbReference type="EMBL" id="AML53170.1"/>
    </source>
</evidence>
<dbReference type="STRING" id="1579316.RC74_19640"/>
<dbReference type="KEGG" id="hat:RC74_19640"/>
<gene>
    <name evidence="1" type="ORF">RC74_19640</name>
</gene>
<keyword evidence="2" id="KW-1185">Reference proteome</keyword>
<dbReference type="AlphaFoldDB" id="A0A126V4E6"/>
<evidence type="ECO:0000313" key="2">
    <source>
        <dbReference type="Proteomes" id="UP000070371"/>
    </source>
</evidence>
<dbReference type="Proteomes" id="UP000070371">
    <property type="component" value="Chromosome"/>
</dbReference>
<dbReference type="EMBL" id="CP014327">
    <property type="protein sequence ID" value="AML53170.1"/>
    <property type="molecule type" value="Genomic_DNA"/>
</dbReference>